<reference evidence="1" key="1">
    <citation type="submission" date="2020-02" db="EMBL/GenBank/DDBJ databases">
        <title>Genome sequencing of the panga catfish, Pangasius djambal.</title>
        <authorList>
            <person name="Wen M."/>
            <person name="Zahm M."/>
            <person name="Roques C."/>
            <person name="Cabau C."/>
            <person name="Klopp C."/>
            <person name="Donnadieu C."/>
            <person name="Jouanno E."/>
            <person name="Avarre J.-C."/>
            <person name="Campet M."/>
            <person name="Ha T."/>
            <person name="Dugue R."/>
            <person name="Lampietro C."/>
            <person name="Louis A."/>
            <person name="Herpin A."/>
            <person name="Echchiki A."/>
            <person name="Berthelot C."/>
            <person name="Parey E."/>
            <person name="Roest-Crollius H."/>
            <person name="Braasch I."/>
            <person name="Postlethwait J.H."/>
            <person name="Bobe J."/>
            <person name="Montfort J."/>
            <person name="Bouchez O."/>
            <person name="Begum T."/>
            <person name="Schartl M."/>
            <person name="Gustiano R."/>
            <person name="Guiguen Y."/>
        </authorList>
    </citation>
    <scope>NUCLEOTIDE SEQUENCE</scope>
    <source>
        <strain evidence="1">Pdj_M5554</strain>
    </source>
</reference>
<gene>
    <name evidence="1" type="ORF">PDJAM_G00212960</name>
</gene>
<dbReference type="Proteomes" id="UP000830395">
    <property type="component" value="Chromosome 5"/>
</dbReference>
<sequence length="105" mass="11963">MCGIQDSDNSLRRKPQNPFFNGAYLNLNASEEFVGKIFYKALEDCAIPRSSVRDSSIGDGCSLKRQELFPLQAANRREDSLDCLNSLDSWTHRISPRHPKPQKQH</sequence>
<dbReference type="EMBL" id="CM040979">
    <property type="protein sequence ID" value="MCJ8732582.1"/>
    <property type="molecule type" value="Genomic_DNA"/>
</dbReference>
<accession>A0ACC5YAB2</accession>
<organism evidence="1 2">
    <name type="scientific">Pangasius djambal</name>
    <dbReference type="NCBI Taxonomy" id="1691987"/>
    <lineage>
        <taxon>Eukaryota</taxon>
        <taxon>Metazoa</taxon>
        <taxon>Chordata</taxon>
        <taxon>Craniata</taxon>
        <taxon>Vertebrata</taxon>
        <taxon>Euteleostomi</taxon>
        <taxon>Actinopterygii</taxon>
        <taxon>Neopterygii</taxon>
        <taxon>Teleostei</taxon>
        <taxon>Ostariophysi</taxon>
        <taxon>Siluriformes</taxon>
        <taxon>Pangasiidae</taxon>
        <taxon>Pangasius</taxon>
    </lineage>
</organism>
<proteinExistence type="predicted"/>
<evidence type="ECO:0000313" key="1">
    <source>
        <dbReference type="EMBL" id="MCJ8732582.1"/>
    </source>
</evidence>
<name>A0ACC5YAB2_9TELE</name>
<evidence type="ECO:0000313" key="2">
    <source>
        <dbReference type="Proteomes" id="UP000830395"/>
    </source>
</evidence>
<keyword evidence="2" id="KW-1185">Reference proteome</keyword>
<protein>
    <submittedName>
        <fullName evidence="1">Uncharacterized protein</fullName>
    </submittedName>
</protein>
<comment type="caution">
    <text evidence="1">The sequence shown here is derived from an EMBL/GenBank/DDBJ whole genome shotgun (WGS) entry which is preliminary data.</text>
</comment>